<dbReference type="InterPro" id="IPR005467">
    <property type="entry name" value="His_kinase_dom"/>
</dbReference>
<dbReference type="PROSITE" id="PS50110">
    <property type="entry name" value="RESPONSE_REGULATORY"/>
    <property type="match status" value="2"/>
</dbReference>
<keyword evidence="4" id="KW-0808">Transferase</keyword>
<dbReference type="PROSITE" id="PS50112">
    <property type="entry name" value="PAS"/>
    <property type="match status" value="1"/>
</dbReference>
<dbReference type="SUPFAM" id="SSF47384">
    <property type="entry name" value="Homodimeric domain of signal transducing histidine kinase"/>
    <property type="match status" value="1"/>
</dbReference>
<dbReference type="Pfam" id="PF02518">
    <property type="entry name" value="HATPase_c"/>
    <property type="match status" value="1"/>
</dbReference>
<dbReference type="InterPro" id="IPR003594">
    <property type="entry name" value="HATPase_dom"/>
</dbReference>
<accession>A0A1W9HYH2</accession>
<evidence type="ECO:0000256" key="6">
    <source>
        <dbReference type="ARBA" id="ARBA00022777"/>
    </source>
</evidence>
<feature type="transmembrane region" description="Helical" evidence="10">
    <location>
        <begin position="48"/>
        <end position="70"/>
    </location>
</feature>
<dbReference type="Proteomes" id="UP000192872">
    <property type="component" value="Unassembled WGS sequence"/>
</dbReference>
<feature type="modified residue" description="4-aspartylphosphate" evidence="9">
    <location>
        <position position="659"/>
    </location>
</feature>
<dbReference type="SMART" id="SM00448">
    <property type="entry name" value="REC"/>
    <property type="match status" value="2"/>
</dbReference>
<dbReference type="InterPro" id="IPR004358">
    <property type="entry name" value="Sig_transdc_His_kin-like_C"/>
</dbReference>
<keyword evidence="6" id="KW-0418">Kinase</keyword>
<dbReference type="STRING" id="1827387.A4S15_06510"/>
<dbReference type="SUPFAM" id="SSF55785">
    <property type="entry name" value="PYP-like sensor domain (PAS domain)"/>
    <property type="match status" value="1"/>
</dbReference>
<dbReference type="FunFam" id="1.10.287.130:FF:000002">
    <property type="entry name" value="Two-component osmosensing histidine kinase"/>
    <property type="match status" value="1"/>
</dbReference>
<sequence length="745" mass="80847">MRWLFREIRLSGALSGLPRVLVPAIYLSLALGSLAGAAVFMARLQPMVAIVFALAIGMIAAACVLLPIGWRLMIALRKVRNSARTAQLLVEERDRRIAILQASERSYRGLVDAQDDLIIRRDLDRRISYVNDAYSLLFGKPRGSLLGTHFEPQRLDITDHTENNASNDCCLMTIAGPRWFSLVEIPVRDRSGAVVAWQSVGRDITERKVSERALREAREKAESASHSKSRFLATMSHEMRTPLNGILGMAALLIDTHLSPEQTTYARAVKTSGESLLALIDDLLDFSKIEAGHLELRRLPVDLPALIEEVVELMAPRAHAKGIEMVASIDPDIPCEVRGDATRIRQILMNLVSNAVKFTDRGGVVVRARRFGGNLALRVEDTGVGIPASALSRIFNEFEQVDQHNLKRPAGTGLGLAITKRLVEAMGGGVAVESEPGAGSIFSVDLPLFDEASILKPPDTLAGRHVLIVSAGVFEGGTVAADIQRAGGEARLARSAAEAVTALREGWPHVVLADRRLGRSALREIIASSAGCSARPRIVVLLTPADRGEIAALRSEGCDAYLVRPVRRVSLIAQLLPDSALASDPRMPLDETPRAPDEHAPLSILLAEDNAINALLAQALIEKLGHHVVHVSDGRGAVEAWRVGPHGDGNKRFDLVLMDVQMPELDGAAAARIIRTEEEEAGLPRCPIIALTANAFAEDRDAVLAAGMGEHMAKPIDRERFEAILLHLAATTQPLKRRLAQRSRV</sequence>
<dbReference type="Pfam" id="PF08448">
    <property type="entry name" value="PAS_4"/>
    <property type="match status" value="1"/>
</dbReference>
<reference evidence="15 16" key="1">
    <citation type="journal article" date="2017" name="Water Res.">
        <title>Comammox in drinking water systems.</title>
        <authorList>
            <person name="Wang Y."/>
            <person name="Ma L."/>
            <person name="Mao Y."/>
            <person name="Jiang X."/>
            <person name="Xia Y."/>
            <person name="Yu K."/>
            <person name="Li B."/>
            <person name="Zhang T."/>
        </authorList>
    </citation>
    <scope>NUCLEOTIDE SEQUENCE [LARGE SCALE GENOMIC DNA]</scope>
    <source>
        <strain evidence="15">SG_bin8</strain>
    </source>
</reference>
<evidence type="ECO:0000256" key="3">
    <source>
        <dbReference type="ARBA" id="ARBA00022553"/>
    </source>
</evidence>
<dbReference type="InterPro" id="IPR036097">
    <property type="entry name" value="HisK_dim/P_sf"/>
</dbReference>
<dbReference type="InterPro" id="IPR035965">
    <property type="entry name" value="PAS-like_dom_sf"/>
</dbReference>
<feature type="domain" description="Response regulatory" evidence="12">
    <location>
        <begin position="465"/>
        <end position="579"/>
    </location>
</feature>
<dbReference type="PROSITE" id="PS50113">
    <property type="entry name" value="PAC"/>
    <property type="match status" value="1"/>
</dbReference>
<evidence type="ECO:0000259" key="13">
    <source>
        <dbReference type="PROSITE" id="PS50112"/>
    </source>
</evidence>
<dbReference type="CDD" id="cd17546">
    <property type="entry name" value="REC_hyHK_CKI1_RcsC-like"/>
    <property type="match status" value="1"/>
</dbReference>
<dbReference type="EC" id="2.7.13.3" evidence="2"/>
<protein>
    <recommendedName>
        <fullName evidence="2">histidine kinase</fullName>
        <ecNumber evidence="2">2.7.13.3</ecNumber>
    </recommendedName>
</protein>
<evidence type="ECO:0000313" key="16">
    <source>
        <dbReference type="Proteomes" id="UP000192872"/>
    </source>
</evidence>
<dbReference type="SMART" id="SM00091">
    <property type="entry name" value="PAS"/>
    <property type="match status" value="1"/>
</dbReference>
<dbReference type="InterPro" id="IPR013656">
    <property type="entry name" value="PAS_4"/>
</dbReference>
<evidence type="ECO:0000256" key="7">
    <source>
        <dbReference type="ARBA" id="ARBA00022840"/>
    </source>
</evidence>
<dbReference type="InterPro" id="IPR000700">
    <property type="entry name" value="PAS-assoc_C"/>
</dbReference>
<dbReference type="GO" id="GO:0005524">
    <property type="term" value="F:ATP binding"/>
    <property type="evidence" value="ECO:0007669"/>
    <property type="project" value="UniProtKB-KW"/>
</dbReference>
<feature type="domain" description="Histidine kinase" evidence="11">
    <location>
        <begin position="234"/>
        <end position="450"/>
    </location>
</feature>
<keyword evidence="10" id="KW-1133">Transmembrane helix</keyword>
<dbReference type="InterPro" id="IPR000014">
    <property type="entry name" value="PAS"/>
</dbReference>
<dbReference type="Pfam" id="PF00072">
    <property type="entry name" value="Response_reg"/>
    <property type="match status" value="1"/>
</dbReference>
<dbReference type="PROSITE" id="PS50109">
    <property type="entry name" value="HIS_KIN"/>
    <property type="match status" value="1"/>
</dbReference>
<dbReference type="InterPro" id="IPR011006">
    <property type="entry name" value="CheY-like_superfamily"/>
</dbReference>
<dbReference type="PRINTS" id="PR00344">
    <property type="entry name" value="BCTRLSENSOR"/>
</dbReference>
<dbReference type="RefSeq" id="WP_376803767.1">
    <property type="nucleotide sequence ID" value="NZ_JAKFWN010000004.1"/>
</dbReference>
<feature type="domain" description="PAC" evidence="14">
    <location>
        <begin position="159"/>
        <end position="216"/>
    </location>
</feature>
<comment type="caution">
    <text evidence="15">The sequence shown here is derived from an EMBL/GenBank/DDBJ whole genome shotgun (WGS) entry which is preliminary data.</text>
</comment>
<feature type="modified residue" description="4-aspartylphosphate" evidence="9">
    <location>
        <position position="514"/>
    </location>
</feature>
<dbReference type="PANTHER" id="PTHR45339:SF5">
    <property type="entry name" value="HISTIDINE KINASE"/>
    <property type="match status" value="1"/>
</dbReference>
<dbReference type="GO" id="GO:0000155">
    <property type="term" value="F:phosphorelay sensor kinase activity"/>
    <property type="evidence" value="ECO:0007669"/>
    <property type="project" value="InterPro"/>
</dbReference>
<dbReference type="FunFam" id="3.30.565.10:FF:000078">
    <property type="entry name" value="Two-component sensor histidine kinase"/>
    <property type="match status" value="1"/>
</dbReference>
<evidence type="ECO:0000256" key="8">
    <source>
        <dbReference type="ARBA" id="ARBA00023012"/>
    </source>
</evidence>
<dbReference type="Gene3D" id="1.10.287.130">
    <property type="match status" value="1"/>
</dbReference>
<evidence type="ECO:0000256" key="9">
    <source>
        <dbReference type="PROSITE-ProRule" id="PRU00169"/>
    </source>
</evidence>
<evidence type="ECO:0000256" key="4">
    <source>
        <dbReference type="ARBA" id="ARBA00022679"/>
    </source>
</evidence>
<feature type="transmembrane region" description="Helical" evidence="10">
    <location>
        <begin position="20"/>
        <end position="42"/>
    </location>
</feature>
<evidence type="ECO:0000256" key="2">
    <source>
        <dbReference type="ARBA" id="ARBA00012438"/>
    </source>
</evidence>
<dbReference type="SMART" id="SM00388">
    <property type="entry name" value="HisKA"/>
    <property type="match status" value="1"/>
</dbReference>
<dbReference type="SUPFAM" id="SSF52172">
    <property type="entry name" value="CheY-like"/>
    <property type="match status" value="2"/>
</dbReference>
<gene>
    <name evidence="15" type="ORF">A4S15_06510</name>
</gene>
<dbReference type="CDD" id="cd16922">
    <property type="entry name" value="HATPase_EvgS-ArcB-TorS-like"/>
    <property type="match status" value="1"/>
</dbReference>
<dbReference type="Gene3D" id="3.30.565.10">
    <property type="entry name" value="Histidine kinase-like ATPase, C-terminal domain"/>
    <property type="match status" value="1"/>
</dbReference>
<evidence type="ECO:0000259" key="14">
    <source>
        <dbReference type="PROSITE" id="PS50113"/>
    </source>
</evidence>
<evidence type="ECO:0000256" key="1">
    <source>
        <dbReference type="ARBA" id="ARBA00000085"/>
    </source>
</evidence>
<evidence type="ECO:0000256" key="5">
    <source>
        <dbReference type="ARBA" id="ARBA00022741"/>
    </source>
</evidence>
<keyword evidence="8" id="KW-0902">Two-component regulatory system</keyword>
<dbReference type="EMBL" id="LWDL01000012">
    <property type="protein sequence ID" value="OQW52493.1"/>
    <property type="molecule type" value="Genomic_DNA"/>
</dbReference>
<organism evidence="15 16">
    <name type="scientific">Candidatus Raskinella chloraquaticus</name>
    <dbReference type="NCBI Taxonomy" id="1951219"/>
    <lineage>
        <taxon>Bacteria</taxon>
        <taxon>Pseudomonadati</taxon>
        <taxon>Pseudomonadota</taxon>
        <taxon>Alphaproteobacteria</taxon>
        <taxon>Hyphomicrobiales</taxon>
        <taxon>Phreatobacteraceae</taxon>
        <taxon>Candidatus Raskinella</taxon>
    </lineage>
</organism>
<name>A0A1W9HYH2_9HYPH</name>
<feature type="domain" description="Response regulatory" evidence="12">
    <location>
        <begin position="603"/>
        <end position="729"/>
    </location>
</feature>
<evidence type="ECO:0000256" key="10">
    <source>
        <dbReference type="SAM" id="Phobius"/>
    </source>
</evidence>
<dbReference type="InterPro" id="IPR036890">
    <property type="entry name" value="HATPase_C_sf"/>
</dbReference>
<keyword evidence="3 9" id="KW-0597">Phosphoprotein</keyword>
<dbReference type="SUPFAM" id="SSF55874">
    <property type="entry name" value="ATPase domain of HSP90 chaperone/DNA topoisomerase II/histidine kinase"/>
    <property type="match status" value="1"/>
</dbReference>
<keyword evidence="10" id="KW-0812">Transmembrane</keyword>
<dbReference type="AlphaFoldDB" id="A0A1W9HYH2"/>
<evidence type="ECO:0000259" key="12">
    <source>
        <dbReference type="PROSITE" id="PS50110"/>
    </source>
</evidence>
<feature type="domain" description="PAS" evidence="13">
    <location>
        <begin position="103"/>
        <end position="147"/>
    </location>
</feature>
<dbReference type="CDD" id="cd00130">
    <property type="entry name" value="PAS"/>
    <property type="match status" value="1"/>
</dbReference>
<dbReference type="Gene3D" id="3.30.450.20">
    <property type="entry name" value="PAS domain"/>
    <property type="match status" value="1"/>
</dbReference>
<dbReference type="PANTHER" id="PTHR45339">
    <property type="entry name" value="HYBRID SIGNAL TRANSDUCTION HISTIDINE KINASE J"/>
    <property type="match status" value="1"/>
</dbReference>
<comment type="catalytic activity">
    <reaction evidence="1">
        <text>ATP + protein L-histidine = ADP + protein N-phospho-L-histidine.</text>
        <dbReference type="EC" id="2.7.13.3"/>
    </reaction>
</comment>
<proteinExistence type="predicted"/>
<dbReference type="CDD" id="cd00082">
    <property type="entry name" value="HisKA"/>
    <property type="match status" value="1"/>
</dbReference>
<dbReference type="SMART" id="SM00387">
    <property type="entry name" value="HATPase_c"/>
    <property type="match status" value="1"/>
</dbReference>
<dbReference type="InterPro" id="IPR001789">
    <property type="entry name" value="Sig_transdc_resp-reg_receiver"/>
</dbReference>
<evidence type="ECO:0000313" key="15">
    <source>
        <dbReference type="EMBL" id="OQW52493.1"/>
    </source>
</evidence>
<evidence type="ECO:0000259" key="11">
    <source>
        <dbReference type="PROSITE" id="PS50109"/>
    </source>
</evidence>
<keyword evidence="7" id="KW-0067">ATP-binding</keyword>
<keyword evidence="10" id="KW-0472">Membrane</keyword>
<dbReference type="Pfam" id="PF00512">
    <property type="entry name" value="HisKA"/>
    <property type="match status" value="1"/>
</dbReference>
<keyword evidence="5" id="KW-0547">Nucleotide-binding</keyword>
<dbReference type="InterPro" id="IPR003661">
    <property type="entry name" value="HisK_dim/P_dom"/>
</dbReference>
<dbReference type="Gene3D" id="3.40.50.2300">
    <property type="match status" value="2"/>
</dbReference>